<reference evidence="7" key="3">
    <citation type="submission" date="2025-09" db="UniProtKB">
        <authorList>
            <consortium name="Ensembl"/>
        </authorList>
    </citation>
    <scope>IDENTIFICATION</scope>
</reference>
<accession>W5MM91</accession>
<dbReference type="InterPro" id="IPR000719">
    <property type="entry name" value="Prot_kinase_dom"/>
</dbReference>
<evidence type="ECO:0000313" key="8">
    <source>
        <dbReference type="Proteomes" id="UP000018468"/>
    </source>
</evidence>
<sequence length="231" mass="26224">MAPEVASQEEHDTRADVWSATCTLLHMMNARHPWIKEYNHLPSLDIVIAKHSPPLFEIPKGCHDDARRLIERGLTVNPQKRPQAAALRDEVHDVLLNLGYPSPSCFENNIKKLQSSPPESFGPPPSESTTEPSFTLNTPPPLPHPPEGEEKKEPKHVSNVYKTSMWDAKPLECGVTRMRKESEKENSEIIKAFHRDRLSTCNSEDLEEWLEMVETAETWLDDDVMVPTDTS</sequence>
<keyword evidence="1" id="KW-0808">Transferase</keyword>
<feature type="region of interest" description="Disordered" evidence="5">
    <location>
        <begin position="109"/>
        <end position="156"/>
    </location>
</feature>
<evidence type="ECO:0000256" key="2">
    <source>
        <dbReference type="ARBA" id="ARBA00022741"/>
    </source>
</evidence>
<dbReference type="eggNOG" id="KOG0201">
    <property type="taxonomic scope" value="Eukaryota"/>
</dbReference>
<keyword evidence="2" id="KW-0547">Nucleotide-binding</keyword>
<dbReference type="AlphaFoldDB" id="W5MM91"/>
<evidence type="ECO:0000313" key="7">
    <source>
        <dbReference type="Ensembl" id="ENSLOCP00000009500.1"/>
    </source>
</evidence>
<evidence type="ECO:0000256" key="1">
    <source>
        <dbReference type="ARBA" id="ARBA00022679"/>
    </source>
</evidence>
<proteinExistence type="predicted"/>
<keyword evidence="8" id="KW-1185">Reference proteome</keyword>
<evidence type="ECO:0000256" key="4">
    <source>
        <dbReference type="ARBA" id="ARBA00022840"/>
    </source>
</evidence>
<name>W5MM91_LEPOC</name>
<organism evidence="7 8">
    <name type="scientific">Lepisosteus oculatus</name>
    <name type="common">Spotted gar</name>
    <dbReference type="NCBI Taxonomy" id="7918"/>
    <lineage>
        <taxon>Eukaryota</taxon>
        <taxon>Metazoa</taxon>
        <taxon>Chordata</taxon>
        <taxon>Craniata</taxon>
        <taxon>Vertebrata</taxon>
        <taxon>Euteleostomi</taxon>
        <taxon>Actinopterygii</taxon>
        <taxon>Neopterygii</taxon>
        <taxon>Holostei</taxon>
        <taxon>Semionotiformes</taxon>
        <taxon>Lepisosteidae</taxon>
        <taxon>Lepisosteus</taxon>
    </lineage>
</organism>
<dbReference type="PROSITE" id="PS50011">
    <property type="entry name" value="PROTEIN_KINASE_DOM"/>
    <property type="match status" value="1"/>
</dbReference>
<dbReference type="InterPro" id="IPR050538">
    <property type="entry name" value="MAP_kinase_kinase_kinase"/>
</dbReference>
<feature type="compositionally biased region" description="Basic and acidic residues" evidence="5">
    <location>
        <begin position="146"/>
        <end position="156"/>
    </location>
</feature>
<dbReference type="GO" id="GO:0005524">
    <property type="term" value="F:ATP binding"/>
    <property type="evidence" value="ECO:0007669"/>
    <property type="project" value="UniProtKB-KW"/>
</dbReference>
<dbReference type="InParanoid" id="W5MM91"/>
<reference evidence="8" key="1">
    <citation type="submission" date="2011-12" db="EMBL/GenBank/DDBJ databases">
        <title>The Draft Genome of Lepisosteus oculatus.</title>
        <authorList>
            <consortium name="The Broad Institute Genome Assembly &amp; Analysis Group"/>
            <consortium name="Computational R&amp;D Group"/>
            <consortium name="and Sequencing Platform"/>
            <person name="Di Palma F."/>
            <person name="Alfoldi J."/>
            <person name="Johnson J."/>
            <person name="Berlin A."/>
            <person name="Gnerre S."/>
            <person name="Jaffe D."/>
            <person name="MacCallum I."/>
            <person name="Young S."/>
            <person name="Walker B.J."/>
            <person name="Lander E.S."/>
            <person name="Lindblad-Toh K."/>
        </authorList>
    </citation>
    <scope>NUCLEOTIDE SEQUENCE [LARGE SCALE GENOMIC DNA]</scope>
</reference>
<reference evidence="7" key="2">
    <citation type="submission" date="2025-08" db="UniProtKB">
        <authorList>
            <consortium name="Ensembl"/>
        </authorList>
    </citation>
    <scope>IDENTIFICATION</scope>
</reference>
<feature type="domain" description="Protein kinase" evidence="6">
    <location>
        <begin position="1"/>
        <end position="95"/>
    </location>
</feature>
<dbReference type="STRING" id="7918.ENSLOCP00000009500"/>
<evidence type="ECO:0000256" key="5">
    <source>
        <dbReference type="SAM" id="MobiDB-lite"/>
    </source>
</evidence>
<keyword evidence="4" id="KW-0067">ATP-binding</keyword>
<dbReference type="Ensembl" id="ENSLOCT00000009511.1">
    <property type="protein sequence ID" value="ENSLOCP00000009500.1"/>
    <property type="gene ID" value="ENSLOCG00000007825.1"/>
</dbReference>
<keyword evidence="3" id="KW-0418">Kinase</keyword>
<dbReference type="Pfam" id="PF00069">
    <property type="entry name" value="Pkinase"/>
    <property type="match status" value="1"/>
</dbReference>
<dbReference type="SUPFAM" id="SSF56112">
    <property type="entry name" value="Protein kinase-like (PK-like)"/>
    <property type="match status" value="1"/>
</dbReference>
<dbReference type="Gene3D" id="1.10.510.10">
    <property type="entry name" value="Transferase(Phosphotransferase) domain 1"/>
    <property type="match status" value="1"/>
</dbReference>
<evidence type="ECO:0000256" key="3">
    <source>
        <dbReference type="ARBA" id="ARBA00022777"/>
    </source>
</evidence>
<dbReference type="PANTHER" id="PTHR48016">
    <property type="entry name" value="MAP KINASE KINASE KINASE SSK2-RELATED-RELATED"/>
    <property type="match status" value="1"/>
</dbReference>
<dbReference type="HOGENOM" id="CLU_1199470_0_0_1"/>
<dbReference type="InterPro" id="IPR011009">
    <property type="entry name" value="Kinase-like_dom_sf"/>
</dbReference>
<protein>
    <recommendedName>
        <fullName evidence="6">Protein kinase domain-containing protein</fullName>
    </recommendedName>
</protein>
<dbReference type="GO" id="GO:0004672">
    <property type="term" value="F:protein kinase activity"/>
    <property type="evidence" value="ECO:0007669"/>
    <property type="project" value="InterPro"/>
</dbReference>
<dbReference type="PANTHER" id="PTHR48016:SF9">
    <property type="entry name" value="MITOGEN-ACTIVATED PROTEIN KINASE KINASE KINASE 14"/>
    <property type="match status" value="1"/>
</dbReference>
<evidence type="ECO:0000259" key="6">
    <source>
        <dbReference type="PROSITE" id="PS50011"/>
    </source>
</evidence>
<dbReference type="EMBL" id="AHAT01020085">
    <property type="status" value="NOT_ANNOTATED_CDS"/>
    <property type="molecule type" value="Genomic_DNA"/>
</dbReference>
<dbReference type="Proteomes" id="UP000018468">
    <property type="component" value="Linkage group LG12"/>
</dbReference>
<dbReference type="GO" id="GO:0035556">
    <property type="term" value="P:intracellular signal transduction"/>
    <property type="evidence" value="ECO:0007669"/>
    <property type="project" value="UniProtKB-ARBA"/>
</dbReference>